<dbReference type="Proteomes" id="UP000199546">
    <property type="component" value="Unassembled WGS sequence"/>
</dbReference>
<dbReference type="GO" id="GO:0015833">
    <property type="term" value="P:peptide transport"/>
    <property type="evidence" value="ECO:0007669"/>
    <property type="project" value="InterPro"/>
</dbReference>
<dbReference type="CDD" id="cd03257">
    <property type="entry name" value="ABC_NikE_OppD_transporters"/>
    <property type="match status" value="1"/>
</dbReference>
<dbReference type="GO" id="GO:0005524">
    <property type="term" value="F:ATP binding"/>
    <property type="evidence" value="ECO:0007669"/>
    <property type="project" value="UniProtKB-KW"/>
</dbReference>
<evidence type="ECO:0000256" key="4">
    <source>
        <dbReference type="ARBA" id="ARBA00022475"/>
    </source>
</evidence>
<keyword evidence="7" id="KW-0472">Membrane</keyword>
<dbReference type="GO" id="GO:0005886">
    <property type="term" value="C:plasma membrane"/>
    <property type="evidence" value="ECO:0007669"/>
    <property type="project" value="UniProtKB-SubCell"/>
</dbReference>
<feature type="domain" description="ABC transporter" evidence="8">
    <location>
        <begin position="10"/>
        <end position="261"/>
    </location>
</feature>
<keyword evidence="5" id="KW-0547">Nucleotide-binding</keyword>
<dbReference type="AlphaFoldDB" id="A0A1I6XZS5"/>
<accession>A0A1I6XZS5</accession>
<comment type="similarity">
    <text evidence="2">Belongs to the ABC transporter superfamily.</text>
</comment>
<sequence>MTGAGTDALLEVEGLAVEFATAQGWARVVDDVSFTIGHGETLGLLGESGCGKSVTSLAVMGLLPPRSSRIAAGSIRLAGRELRGLSESQLSDVRGNLVSMIFQEPMTSLDPAFRVGEQISSVLRRHRGTSRSGARERAVELLDLVGIPDAAQRVDDYPHTFSGGMRQRVMIAIALACEPDLLIADEPTTALDVTVQKQILELLADLQDRLGMGVLFVTHDMGVISQISDRVVVMYAGQVVEQASTEEVFWHPQHPYTEGLLACLPAEHGRERLRGIPGLVPGPLDLPGGCRFHPRCHHARAGLCDVTPPGLDEVHSGHRARCLLARDLELRGIS</sequence>
<dbReference type="SUPFAM" id="SSF52540">
    <property type="entry name" value="P-loop containing nucleoside triphosphate hydrolases"/>
    <property type="match status" value="1"/>
</dbReference>
<evidence type="ECO:0000313" key="9">
    <source>
        <dbReference type="EMBL" id="SFT43676.1"/>
    </source>
</evidence>
<gene>
    <name evidence="9" type="ORF">SAMN05660657_00774</name>
</gene>
<evidence type="ECO:0000256" key="5">
    <source>
        <dbReference type="ARBA" id="ARBA00022741"/>
    </source>
</evidence>
<dbReference type="InterPro" id="IPR027417">
    <property type="entry name" value="P-loop_NTPase"/>
</dbReference>
<comment type="subcellular location">
    <subcellularLocation>
        <location evidence="1">Cell membrane</location>
        <topology evidence="1">Peripheral membrane protein</topology>
    </subcellularLocation>
</comment>
<keyword evidence="3" id="KW-0813">Transport</keyword>
<dbReference type="OrthoDB" id="8036461at2"/>
<dbReference type="Gene3D" id="3.40.50.300">
    <property type="entry name" value="P-loop containing nucleotide triphosphate hydrolases"/>
    <property type="match status" value="1"/>
</dbReference>
<evidence type="ECO:0000259" key="8">
    <source>
        <dbReference type="PROSITE" id="PS50893"/>
    </source>
</evidence>
<dbReference type="PANTHER" id="PTHR43297">
    <property type="entry name" value="OLIGOPEPTIDE TRANSPORT ATP-BINDING PROTEIN APPD"/>
    <property type="match status" value="1"/>
</dbReference>
<dbReference type="RefSeq" id="WP_093578099.1">
    <property type="nucleotide sequence ID" value="NZ_FPBA01000002.1"/>
</dbReference>
<dbReference type="PROSITE" id="PS50893">
    <property type="entry name" value="ABC_TRANSPORTER_2"/>
    <property type="match status" value="1"/>
</dbReference>
<dbReference type="InterPro" id="IPR017871">
    <property type="entry name" value="ABC_transporter-like_CS"/>
</dbReference>
<dbReference type="InterPro" id="IPR003593">
    <property type="entry name" value="AAA+_ATPase"/>
</dbReference>
<keyword evidence="4" id="KW-1003">Cell membrane</keyword>
<dbReference type="FunFam" id="3.40.50.300:FF:000016">
    <property type="entry name" value="Oligopeptide ABC transporter ATP-binding component"/>
    <property type="match status" value="1"/>
</dbReference>
<dbReference type="PROSITE" id="PS00211">
    <property type="entry name" value="ABC_TRANSPORTER_1"/>
    <property type="match status" value="1"/>
</dbReference>
<dbReference type="GO" id="GO:0016887">
    <property type="term" value="F:ATP hydrolysis activity"/>
    <property type="evidence" value="ECO:0007669"/>
    <property type="project" value="InterPro"/>
</dbReference>
<dbReference type="InterPro" id="IPR003439">
    <property type="entry name" value="ABC_transporter-like_ATP-bd"/>
</dbReference>
<organism evidence="9 10">
    <name type="scientific">Geodermatophilus amargosae</name>
    <dbReference type="NCBI Taxonomy" id="1296565"/>
    <lineage>
        <taxon>Bacteria</taxon>
        <taxon>Bacillati</taxon>
        <taxon>Actinomycetota</taxon>
        <taxon>Actinomycetes</taxon>
        <taxon>Geodermatophilales</taxon>
        <taxon>Geodermatophilaceae</taxon>
        <taxon>Geodermatophilus</taxon>
    </lineage>
</organism>
<evidence type="ECO:0000256" key="2">
    <source>
        <dbReference type="ARBA" id="ARBA00005417"/>
    </source>
</evidence>
<dbReference type="Pfam" id="PF08352">
    <property type="entry name" value="oligo_HPY"/>
    <property type="match status" value="1"/>
</dbReference>
<reference evidence="10" key="1">
    <citation type="submission" date="2016-10" db="EMBL/GenBank/DDBJ databases">
        <authorList>
            <person name="Varghese N."/>
            <person name="Submissions S."/>
        </authorList>
    </citation>
    <scope>NUCLEOTIDE SEQUENCE [LARGE SCALE GENOMIC DNA]</scope>
    <source>
        <strain evidence="10">DSM 46136</strain>
    </source>
</reference>
<evidence type="ECO:0000256" key="6">
    <source>
        <dbReference type="ARBA" id="ARBA00022840"/>
    </source>
</evidence>
<protein>
    <submittedName>
        <fullName evidence="9">Peptide/nickel transport system ATP-binding protein</fullName>
    </submittedName>
</protein>
<proteinExistence type="inferred from homology"/>
<evidence type="ECO:0000256" key="7">
    <source>
        <dbReference type="ARBA" id="ARBA00023136"/>
    </source>
</evidence>
<dbReference type="PANTHER" id="PTHR43297:SF2">
    <property type="entry name" value="DIPEPTIDE TRANSPORT ATP-BINDING PROTEIN DPPD"/>
    <property type="match status" value="1"/>
</dbReference>
<dbReference type="EMBL" id="FPBA01000002">
    <property type="protein sequence ID" value="SFT43676.1"/>
    <property type="molecule type" value="Genomic_DNA"/>
</dbReference>
<keyword evidence="6 9" id="KW-0067">ATP-binding</keyword>
<dbReference type="InterPro" id="IPR050388">
    <property type="entry name" value="ABC_Ni/Peptide_Import"/>
</dbReference>
<evidence type="ECO:0000313" key="10">
    <source>
        <dbReference type="Proteomes" id="UP000199546"/>
    </source>
</evidence>
<dbReference type="STRING" id="1296565.SAMN05660657_00774"/>
<evidence type="ECO:0000256" key="1">
    <source>
        <dbReference type="ARBA" id="ARBA00004202"/>
    </source>
</evidence>
<evidence type="ECO:0000256" key="3">
    <source>
        <dbReference type="ARBA" id="ARBA00022448"/>
    </source>
</evidence>
<dbReference type="Pfam" id="PF00005">
    <property type="entry name" value="ABC_tran"/>
    <property type="match status" value="1"/>
</dbReference>
<dbReference type="NCBIfam" id="TIGR01727">
    <property type="entry name" value="oligo_HPY"/>
    <property type="match status" value="1"/>
</dbReference>
<dbReference type="InterPro" id="IPR013563">
    <property type="entry name" value="Oligopep_ABC_C"/>
</dbReference>
<dbReference type="SMART" id="SM00382">
    <property type="entry name" value="AAA"/>
    <property type="match status" value="1"/>
</dbReference>
<keyword evidence="10" id="KW-1185">Reference proteome</keyword>
<name>A0A1I6XZS5_9ACTN</name>